<gene>
    <name evidence="1" type="ORF">B8W67_13745</name>
</gene>
<dbReference type="EMBL" id="NCXO01000032">
    <property type="protein sequence ID" value="OSC32812.1"/>
    <property type="molecule type" value="Genomic_DNA"/>
</dbReference>
<dbReference type="AlphaFoldDB" id="A0A7I7SBW6"/>
<dbReference type="Proteomes" id="UP000193577">
    <property type="component" value="Unassembled WGS sequence"/>
</dbReference>
<name>A0A7I7SBW6_9MYCO</name>
<sequence length="67" mass="7048">MVGVLHSAWPAAVTRTRGELHSFGHPSGRIAGADGPSPEEKAAIHEALDLARSYGWEIDPNAEAQAS</sequence>
<protein>
    <submittedName>
        <fullName evidence="1">Uncharacterized protein</fullName>
    </submittedName>
</protein>
<keyword evidence="2" id="KW-1185">Reference proteome</keyword>
<evidence type="ECO:0000313" key="2">
    <source>
        <dbReference type="Proteomes" id="UP000193577"/>
    </source>
</evidence>
<organism evidence="1 2">
    <name type="scientific">Mycolicibacillus koreensis</name>
    <dbReference type="NCBI Taxonomy" id="1069220"/>
    <lineage>
        <taxon>Bacteria</taxon>
        <taxon>Bacillati</taxon>
        <taxon>Actinomycetota</taxon>
        <taxon>Actinomycetes</taxon>
        <taxon>Mycobacteriales</taxon>
        <taxon>Mycobacteriaceae</taxon>
        <taxon>Mycolicibacillus</taxon>
    </lineage>
</organism>
<reference evidence="1 2" key="1">
    <citation type="submission" date="2017-04" db="EMBL/GenBank/DDBJ databases">
        <title>The new phylogeny of genus Mycobacterium.</title>
        <authorList>
            <person name="Tortoli E."/>
            <person name="Trovato A."/>
            <person name="Cirillo D.M."/>
        </authorList>
    </citation>
    <scope>NUCLEOTIDE SEQUENCE [LARGE SCALE GENOMIC DNA]</scope>
    <source>
        <strain evidence="1 2">KCTC 19819</strain>
    </source>
</reference>
<proteinExistence type="predicted"/>
<comment type="caution">
    <text evidence="1">The sequence shown here is derived from an EMBL/GenBank/DDBJ whole genome shotgun (WGS) entry which is preliminary data.</text>
</comment>
<evidence type="ECO:0000313" key="1">
    <source>
        <dbReference type="EMBL" id="OSC32812.1"/>
    </source>
</evidence>
<accession>A0A7I7SBW6</accession>